<dbReference type="AlphaFoldDB" id="E2AVH3"/>
<dbReference type="STRING" id="104421.E2AVH3"/>
<dbReference type="OrthoDB" id="7677333at2759"/>
<feature type="non-terminal residue" evidence="1">
    <location>
        <position position="52"/>
    </location>
</feature>
<dbReference type="Proteomes" id="UP000000311">
    <property type="component" value="Unassembled WGS sequence"/>
</dbReference>
<protein>
    <submittedName>
        <fullName evidence="1">Uncharacterized protein</fullName>
    </submittedName>
</protein>
<accession>E2AVH3</accession>
<dbReference type="PANTHER" id="PTHR39951:SF2">
    <property type="entry name" value="IP05660P"/>
    <property type="match status" value="1"/>
</dbReference>
<proteinExistence type="predicted"/>
<organism evidence="2">
    <name type="scientific">Camponotus floridanus</name>
    <name type="common">Florida carpenter ant</name>
    <dbReference type="NCBI Taxonomy" id="104421"/>
    <lineage>
        <taxon>Eukaryota</taxon>
        <taxon>Metazoa</taxon>
        <taxon>Ecdysozoa</taxon>
        <taxon>Arthropoda</taxon>
        <taxon>Hexapoda</taxon>
        <taxon>Insecta</taxon>
        <taxon>Pterygota</taxon>
        <taxon>Neoptera</taxon>
        <taxon>Endopterygota</taxon>
        <taxon>Hymenoptera</taxon>
        <taxon>Apocrita</taxon>
        <taxon>Aculeata</taxon>
        <taxon>Formicoidea</taxon>
        <taxon>Formicidae</taxon>
        <taxon>Formicinae</taxon>
        <taxon>Camponotus</taxon>
    </lineage>
</organism>
<name>E2AVH3_CAMFO</name>
<gene>
    <name evidence="1" type="ORF">EAG_12362</name>
</gene>
<dbReference type="InParanoid" id="E2AVH3"/>
<reference evidence="1 2" key="1">
    <citation type="journal article" date="2010" name="Science">
        <title>Genomic comparison of the ants Camponotus floridanus and Harpegnathos saltator.</title>
        <authorList>
            <person name="Bonasio R."/>
            <person name="Zhang G."/>
            <person name="Ye C."/>
            <person name="Mutti N.S."/>
            <person name="Fang X."/>
            <person name="Qin N."/>
            <person name="Donahue G."/>
            <person name="Yang P."/>
            <person name="Li Q."/>
            <person name="Li C."/>
            <person name="Zhang P."/>
            <person name="Huang Z."/>
            <person name="Berger S.L."/>
            <person name="Reinberg D."/>
            <person name="Wang J."/>
            <person name="Liebig J."/>
        </authorList>
    </citation>
    <scope>NUCLEOTIDE SEQUENCE [LARGE SCALE GENOMIC DNA]</scope>
    <source>
        <strain evidence="2">C129</strain>
    </source>
</reference>
<keyword evidence="2" id="KW-1185">Reference proteome</keyword>
<evidence type="ECO:0000313" key="1">
    <source>
        <dbReference type="EMBL" id="EFN62568.1"/>
    </source>
</evidence>
<evidence type="ECO:0000313" key="2">
    <source>
        <dbReference type="Proteomes" id="UP000000311"/>
    </source>
</evidence>
<dbReference type="EMBL" id="GL443112">
    <property type="protein sequence ID" value="EFN62568.1"/>
    <property type="molecule type" value="Genomic_DNA"/>
</dbReference>
<feature type="non-terminal residue" evidence="1">
    <location>
        <position position="1"/>
    </location>
</feature>
<sequence length="52" mass="6064">QILRDLIQYNVAGPPVFHEANWDFDPEAGKQRRIQYERDNGRFGEYAIAKLG</sequence>
<dbReference type="PANTHER" id="PTHR39951">
    <property type="entry name" value="FI22632P1"/>
    <property type="match status" value="1"/>
</dbReference>